<dbReference type="InterPro" id="IPR054015">
    <property type="entry name" value="ExsA-like_N"/>
</dbReference>
<gene>
    <name evidence="5" type="ORF">ML462_08520</name>
</gene>
<dbReference type="SMART" id="SM00342">
    <property type="entry name" value="HTH_ARAC"/>
    <property type="match status" value="1"/>
</dbReference>
<reference evidence="5" key="1">
    <citation type="submission" date="2022-03" db="EMBL/GenBank/DDBJ databases">
        <title>Gramella crocea sp. nov., isolated from activated sludge of a seafood processing plant.</title>
        <authorList>
            <person name="Zhang X."/>
        </authorList>
    </citation>
    <scope>NUCLEOTIDE SEQUENCE</scope>
    <source>
        <strain evidence="5">YJ019</strain>
    </source>
</reference>
<organism evidence="5 6">
    <name type="scientific">Christiangramia lutea</name>
    <dbReference type="NCBI Taxonomy" id="1607951"/>
    <lineage>
        <taxon>Bacteria</taxon>
        <taxon>Pseudomonadati</taxon>
        <taxon>Bacteroidota</taxon>
        <taxon>Flavobacteriia</taxon>
        <taxon>Flavobacteriales</taxon>
        <taxon>Flavobacteriaceae</taxon>
        <taxon>Christiangramia</taxon>
    </lineage>
</organism>
<dbReference type="GO" id="GO:0043565">
    <property type="term" value="F:sequence-specific DNA binding"/>
    <property type="evidence" value="ECO:0007669"/>
    <property type="project" value="InterPro"/>
</dbReference>
<keyword evidence="6" id="KW-1185">Reference proteome</keyword>
<dbReference type="PROSITE" id="PS00041">
    <property type="entry name" value="HTH_ARAC_FAMILY_1"/>
    <property type="match status" value="1"/>
</dbReference>
<dbReference type="PANTHER" id="PTHR43280">
    <property type="entry name" value="ARAC-FAMILY TRANSCRIPTIONAL REGULATOR"/>
    <property type="match status" value="1"/>
</dbReference>
<evidence type="ECO:0000256" key="3">
    <source>
        <dbReference type="ARBA" id="ARBA00023163"/>
    </source>
</evidence>
<dbReference type="RefSeq" id="WP_240713379.1">
    <property type="nucleotide sequence ID" value="NZ_JAKVTV010000002.1"/>
</dbReference>
<dbReference type="Gene3D" id="1.10.10.60">
    <property type="entry name" value="Homeodomain-like"/>
    <property type="match status" value="2"/>
</dbReference>
<evidence type="ECO:0000313" key="5">
    <source>
        <dbReference type="EMBL" id="MCH4823217.1"/>
    </source>
</evidence>
<dbReference type="InterPro" id="IPR018062">
    <property type="entry name" value="HTH_AraC-typ_CS"/>
</dbReference>
<accession>A0A9X1V2H4</accession>
<evidence type="ECO:0000259" key="4">
    <source>
        <dbReference type="PROSITE" id="PS01124"/>
    </source>
</evidence>
<dbReference type="InterPro" id="IPR009057">
    <property type="entry name" value="Homeodomain-like_sf"/>
</dbReference>
<evidence type="ECO:0000256" key="2">
    <source>
        <dbReference type="ARBA" id="ARBA00023125"/>
    </source>
</evidence>
<comment type="caution">
    <text evidence="5">The sequence shown here is derived from an EMBL/GenBank/DDBJ whole genome shotgun (WGS) entry which is preliminary data.</text>
</comment>
<keyword evidence="3" id="KW-0804">Transcription</keyword>
<dbReference type="PRINTS" id="PR00032">
    <property type="entry name" value="HTHARAC"/>
</dbReference>
<keyword evidence="1" id="KW-0805">Transcription regulation</keyword>
<keyword evidence="2" id="KW-0238">DNA-binding</keyword>
<dbReference type="InterPro" id="IPR018060">
    <property type="entry name" value="HTH_AraC"/>
</dbReference>
<feature type="domain" description="HTH araC/xylS-type" evidence="4">
    <location>
        <begin position="188"/>
        <end position="286"/>
    </location>
</feature>
<proteinExistence type="predicted"/>
<name>A0A9X1V2H4_9FLAO</name>
<dbReference type="AlphaFoldDB" id="A0A9X1V2H4"/>
<evidence type="ECO:0000313" key="6">
    <source>
        <dbReference type="Proteomes" id="UP001139226"/>
    </source>
</evidence>
<dbReference type="EMBL" id="JAKVTV010000002">
    <property type="protein sequence ID" value="MCH4823217.1"/>
    <property type="molecule type" value="Genomic_DNA"/>
</dbReference>
<dbReference type="PANTHER" id="PTHR43280:SF2">
    <property type="entry name" value="HTH-TYPE TRANSCRIPTIONAL REGULATOR EXSA"/>
    <property type="match status" value="1"/>
</dbReference>
<dbReference type="SUPFAM" id="SSF46689">
    <property type="entry name" value="Homeodomain-like"/>
    <property type="match status" value="2"/>
</dbReference>
<sequence>MIIDIYNYFRNKRGYNKLIGDDYLIIEYKCPLDVEDYQFYTDSNLITYVIHGKKDWIYAGDIYPIEAGDALFIKKGVYTTRQYLDREYCVILFFMKDRFIRNFLIQNPELKLVAGSGKESQKQIFSIETTETFQSLVLSIFNYFKSGDEIPQSLVELKFRELLFNIVMNPMNREVIDHFSSLKQGSHTGLEEVMLKNFQYDLKIEDFARLSGRSLSTFKRDFHNKYNTTPGKWIIQKRLNLAKSLLLGTNLKVNEVCYESGFKNTSHFNKLFKKEFNFTPGDFKLKRSSF</sequence>
<dbReference type="InterPro" id="IPR020449">
    <property type="entry name" value="Tscrpt_reg_AraC-type_HTH"/>
</dbReference>
<protein>
    <submittedName>
        <fullName evidence="5">AraC family transcriptional regulator</fullName>
    </submittedName>
</protein>
<dbReference type="Pfam" id="PF22200">
    <property type="entry name" value="ExsA_N"/>
    <property type="match status" value="1"/>
</dbReference>
<dbReference type="GO" id="GO:0003700">
    <property type="term" value="F:DNA-binding transcription factor activity"/>
    <property type="evidence" value="ECO:0007669"/>
    <property type="project" value="InterPro"/>
</dbReference>
<evidence type="ECO:0000256" key="1">
    <source>
        <dbReference type="ARBA" id="ARBA00023015"/>
    </source>
</evidence>
<dbReference type="PROSITE" id="PS01124">
    <property type="entry name" value="HTH_ARAC_FAMILY_2"/>
    <property type="match status" value="1"/>
</dbReference>
<dbReference type="Proteomes" id="UP001139226">
    <property type="component" value="Unassembled WGS sequence"/>
</dbReference>
<dbReference type="Pfam" id="PF12833">
    <property type="entry name" value="HTH_18"/>
    <property type="match status" value="1"/>
</dbReference>